<evidence type="ECO:0000256" key="1">
    <source>
        <dbReference type="SAM" id="SignalP"/>
    </source>
</evidence>
<organism evidence="2 3">
    <name type="scientific">Sinosporangium siamense</name>
    <dbReference type="NCBI Taxonomy" id="1367973"/>
    <lineage>
        <taxon>Bacteria</taxon>
        <taxon>Bacillati</taxon>
        <taxon>Actinomycetota</taxon>
        <taxon>Actinomycetes</taxon>
        <taxon>Streptosporangiales</taxon>
        <taxon>Streptosporangiaceae</taxon>
        <taxon>Sinosporangium</taxon>
    </lineage>
</organism>
<dbReference type="RefSeq" id="WP_204022483.1">
    <property type="nucleotide sequence ID" value="NZ_BOOW01000008.1"/>
</dbReference>
<keyword evidence="3" id="KW-1185">Reference proteome</keyword>
<name>A0A919RCA0_9ACTN</name>
<gene>
    <name evidence="2" type="ORF">Ssi02_14890</name>
</gene>
<evidence type="ECO:0000313" key="3">
    <source>
        <dbReference type="Proteomes" id="UP000606172"/>
    </source>
</evidence>
<feature type="chain" id="PRO_5038788978" evidence="1">
    <location>
        <begin position="20"/>
        <end position="383"/>
    </location>
</feature>
<proteinExistence type="predicted"/>
<sequence>MKKGTRLLLAAASGAAVFAGGLASAVAPVAAAPKCVGGSDITKLEVKDAFVPFKTDNKVTVTATVKDLWKKADGKWSRKGGTGTDKDQAVPDLTKLAATITKVGNSTPATLTDFQLPAAPTVTDANERAESLGTASVTTTFTITKDDKHGKWVLQLTPTRGSGSAACDEEIAVDPVVAVTGALISPNPVTVKSGDETKVSVKAEVNGVRKDAGKVTARLVSDTTDEYYDLGELETRDNDGIFRGSAYMDGTTTTGDWTLEVVAKRGDDSIKGTRGFTVVRGAASKLRSSIVFKVTPRSLKAGKYIKAYGTVYRGYSPWKSKLVNVYFKSKGGDWRLVTSAGTTKSGKFAKKIKAKRDGYYRVKVAGTSRTYGKTSRAISVNVR</sequence>
<feature type="signal peptide" evidence="1">
    <location>
        <begin position="1"/>
        <end position="19"/>
    </location>
</feature>
<keyword evidence="1" id="KW-0732">Signal</keyword>
<dbReference type="EMBL" id="BOOW01000008">
    <property type="protein sequence ID" value="GII91258.1"/>
    <property type="molecule type" value="Genomic_DNA"/>
</dbReference>
<dbReference type="AlphaFoldDB" id="A0A919RCA0"/>
<accession>A0A919RCA0</accession>
<reference evidence="2" key="1">
    <citation type="submission" date="2021-01" db="EMBL/GenBank/DDBJ databases">
        <title>Whole genome shotgun sequence of Sinosporangium siamense NBRC 109515.</title>
        <authorList>
            <person name="Komaki H."/>
            <person name="Tamura T."/>
        </authorList>
    </citation>
    <scope>NUCLEOTIDE SEQUENCE</scope>
    <source>
        <strain evidence="2">NBRC 109515</strain>
    </source>
</reference>
<dbReference type="Proteomes" id="UP000606172">
    <property type="component" value="Unassembled WGS sequence"/>
</dbReference>
<comment type="caution">
    <text evidence="2">The sequence shown here is derived from an EMBL/GenBank/DDBJ whole genome shotgun (WGS) entry which is preliminary data.</text>
</comment>
<evidence type="ECO:0000313" key="2">
    <source>
        <dbReference type="EMBL" id="GII91258.1"/>
    </source>
</evidence>
<protein>
    <submittedName>
        <fullName evidence="2">Uncharacterized protein</fullName>
    </submittedName>
</protein>